<proteinExistence type="predicted"/>
<feature type="region of interest" description="Disordered" evidence="1">
    <location>
        <begin position="1"/>
        <end position="22"/>
    </location>
</feature>
<gene>
    <name evidence="2" type="ORF">LCGC14_2812150</name>
</gene>
<sequence length="180" mass="21125">STAVDDGGTAEGIVGSPGSPLTHEQRVAIAQEIRDAQLQRQWRAGDVANAWEEELNEDFWNRYANEFGYTYPSLRNVMRVCSKIPSERRHPEVSFALHNVMVGFDIETRDAWLERAHDEEWPVKRLREELVEAGLLTKRPKIKRWTLDDLWKLFEEWHEKEECEDCHAVDDFFRWLGEQG</sequence>
<dbReference type="EMBL" id="LAZR01053065">
    <property type="protein sequence ID" value="KKK81564.1"/>
    <property type="molecule type" value="Genomic_DNA"/>
</dbReference>
<dbReference type="AlphaFoldDB" id="A0A0F9ASY8"/>
<reference evidence="2" key="1">
    <citation type="journal article" date="2015" name="Nature">
        <title>Complex archaea that bridge the gap between prokaryotes and eukaryotes.</title>
        <authorList>
            <person name="Spang A."/>
            <person name="Saw J.H."/>
            <person name="Jorgensen S.L."/>
            <person name="Zaremba-Niedzwiedzka K."/>
            <person name="Martijn J."/>
            <person name="Lind A.E."/>
            <person name="van Eijk R."/>
            <person name="Schleper C."/>
            <person name="Guy L."/>
            <person name="Ettema T.J."/>
        </authorList>
    </citation>
    <scope>NUCLEOTIDE SEQUENCE</scope>
</reference>
<evidence type="ECO:0000256" key="1">
    <source>
        <dbReference type="SAM" id="MobiDB-lite"/>
    </source>
</evidence>
<accession>A0A0F9ASY8</accession>
<protein>
    <submittedName>
        <fullName evidence="2">Uncharacterized protein</fullName>
    </submittedName>
</protein>
<feature type="non-terminal residue" evidence="2">
    <location>
        <position position="1"/>
    </location>
</feature>
<organism evidence="2">
    <name type="scientific">marine sediment metagenome</name>
    <dbReference type="NCBI Taxonomy" id="412755"/>
    <lineage>
        <taxon>unclassified sequences</taxon>
        <taxon>metagenomes</taxon>
        <taxon>ecological metagenomes</taxon>
    </lineage>
</organism>
<evidence type="ECO:0000313" key="2">
    <source>
        <dbReference type="EMBL" id="KKK81564.1"/>
    </source>
</evidence>
<comment type="caution">
    <text evidence="2">The sequence shown here is derived from an EMBL/GenBank/DDBJ whole genome shotgun (WGS) entry which is preliminary data.</text>
</comment>
<name>A0A0F9ASY8_9ZZZZ</name>